<evidence type="ECO:0000313" key="2">
    <source>
        <dbReference type="EMBL" id="KAE8356295.1"/>
    </source>
</evidence>
<proteinExistence type="predicted"/>
<reference evidence="3" key="1">
    <citation type="submission" date="2019-04" db="EMBL/GenBank/DDBJ databases">
        <title>Friends and foes A comparative genomics studyof 23 Aspergillus species from section Flavi.</title>
        <authorList>
            <consortium name="DOE Joint Genome Institute"/>
            <person name="Kjaerbolling I."/>
            <person name="Vesth T."/>
            <person name="Frisvad J.C."/>
            <person name="Nybo J.L."/>
            <person name="Theobald S."/>
            <person name="Kildgaard S."/>
            <person name="Isbrandt T."/>
            <person name="Kuo A."/>
            <person name="Sato A."/>
            <person name="Lyhne E.K."/>
            <person name="Kogle M.E."/>
            <person name="Wiebenga A."/>
            <person name="Kun R.S."/>
            <person name="Lubbers R.J."/>
            <person name="Makela M.R."/>
            <person name="Barry K."/>
            <person name="Chovatia M."/>
            <person name="Clum A."/>
            <person name="Daum C."/>
            <person name="Haridas S."/>
            <person name="He G."/>
            <person name="LaButti K."/>
            <person name="Lipzen A."/>
            <person name="Mondo S."/>
            <person name="Riley R."/>
            <person name="Salamov A."/>
            <person name="Simmons B.A."/>
            <person name="Magnuson J.K."/>
            <person name="Henrissat B."/>
            <person name="Mortensen U.H."/>
            <person name="Larsen T.O."/>
            <person name="Devries R.P."/>
            <person name="Grigoriev I.V."/>
            <person name="Machida M."/>
            <person name="Baker S.E."/>
            <person name="Andersen M.R."/>
        </authorList>
    </citation>
    <scope>NUCLEOTIDE SEQUENCE [LARGE SCALE GENOMIC DNA]</scope>
    <source>
        <strain evidence="3">CBS 553.77</strain>
    </source>
</reference>
<evidence type="ECO:0000256" key="1">
    <source>
        <dbReference type="SAM" id="SignalP"/>
    </source>
</evidence>
<name>A0A5N6ZFN1_9EURO</name>
<dbReference type="EMBL" id="ML739040">
    <property type="protein sequence ID" value="KAE8356295.1"/>
    <property type="molecule type" value="Genomic_DNA"/>
</dbReference>
<protein>
    <submittedName>
        <fullName evidence="2">Uncharacterized protein</fullName>
    </submittedName>
</protein>
<sequence length="149" mass="15879">MPSWFLKLGSAMALVQTISGAYIYIKSTQPPANSYVTHCTVIIDDGDLFGCQGSSKPFKKKCGKNKGTETKTICDSASVTVNWETGDLQFKSANGDHANCTLDTTDPWGQCDTTDPTKYPKIENNQASGLFSVSSALYGLGPLAAGLLI</sequence>
<dbReference type="OrthoDB" id="4451356at2759"/>
<keyword evidence="3" id="KW-1185">Reference proteome</keyword>
<keyword evidence="1" id="KW-0732">Signal</keyword>
<feature type="signal peptide" evidence="1">
    <location>
        <begin position="1"/>
        <end position="20"/>
    </location>
</feature>
<accession>A0A5N6ZFN1</accession>
<gene>
    <name evidence="2" type="ORF">BDV28DRAFT_116916</name>
</gene>
<evidence type="ECO:0000313" key="3">
    <source>
        <dbReference type="Proteomes" id="UP000327118"/>
    </source>
</evidence>
<organism evidence="2 3">
    <name type="scientific">Aspergillus coremiiformis</name>
    <dbReference type="NCBI Taxonomy" id="138285"/>
    <lineage>
        <taxon>Eukaryota</taxon>
        <taxon>Fungi</taxon>
        <taxon>Dikarya</taxon>
        <taxon>Ascomycota</taxon>
        <taxon>Pezizomycotina</taxon>
        <taxon>Eurotiomycetes</taxon>
        <taxon>Eurotiomycetidae</taxon>
        <taxon>Eurotiales</taxon>
        <taxon>Aspergillaceae</taxon>
        <taxon>Aspergillus</taxon>
        <taxon>Aspergillus subgen. Circumdati</taxon>
    </lineage>
</organism>
<dbReference type="AlphaFoldDB" id="A0A5N6ZFN1"/>
<dbReference type="Proteomes" id="UP000327118">
    <property type="component" value="Unassembled WGS sequence"/>
</dbReference>
<feature type="chain" id="PRO_5024874421" evidence="1">
    <location>
        <begin position="21"/>
        <end position="149"/>
    </location>
</feature>